<protein>
    <submittedName>
        <fullName evidence="4">3-carboxymuconate cyclase</fullName>
    </submittedName>
</protein>
<dbReference type="SUPFAM" id="SSF51004">
    <property type="entry name" value="C-terminal (heme d1) domain of cytochrome cd1-nitrite reductase"/>
    <property type="match status" value="1"/>
</dbReference>
<dbReference type="Proteomes" id="UP000075635">
    <property type="component" value="Unassembled WGS sequence"/>
</dbReference>
<sequence length="403" mass="40369">MFRSTMSITALSLGIFAASAPGDALANGAHGAHSAHAAHGPGGHRHGQVFVMTNAEDGNAVAAYDRAADGSLSYAGTYATGGLGAPTRPVNALGSQGSLVLSDDGKLLFAVNAGSNEVSMFRVGPRGLTLLDVIDSGGDFPVSVASHGDLLYVLNVGGEGTIAGFHVGSRGELAPLAGSIRDLGLGGATPPSLGATPGQIGFSPDGEVLVVAGKGSHQIHVFPVSRRGLPSDAPVTTISRGLVPFDFAFDRRGHLIVAEVGGDGVPATGDTSVVSSYAIRADGSLAVISDTVDTFQRATCWITGAPDSRYVFTANTGSNTLSGLQVDARGGLTLLDDGVSASFAAGTAPIDLSMTRDGRFLYTLNAGTGTVAAFQVSRDGSLIPRGEAGGLTPGGGAQGIAVR</sequence>
<evidence type="ECO:0000256" key="3">
    <source>
        <dbReference type="SAM" id="SignalP"/>
    </source>
</evidence>
<dbReference type="InterPro" id="IPR050282">
    <property type="entry name" value="Cycloisomerase_2"/>
</dbReference>
<gene>
    <name evidence="4" type="ORF">BE17_10885</name>
</gene>
<feature type="signal peptide" evidence="3">
    <location>
        <begin position="1"/>
        <end position="26"/>
    </location>
</feature>
<dbReference type="InterPro" id="IPR015943">
    <property type="entry name" value="WD40/YVTN_repeat-like_dom_sf"/>
</dbReference>
<dbReference type="EMBL" id="JEMB01002323">
    <property type="protein sequence ID" value="KYF82012.1"/>
    <property type="molecule type" value="Genomic_DNA"/>
</dbReference>
<reference evidence="4 5" key="1">
    <citation type="submission" date="2014-02" db="EMBL/GenBank/DDBJ databases">
        <title>The small core and large imbalanced accessory genome model reveals a collaborative survival strategy of Sorangium cellulosum strains in nature.</title>
        <authorList>
            <person name="Han K."/>
            <person name="Peng R."/>
            <person name="Blom J."/>
            <person name="Li Y.-Z."/>
        </authorList>
    </citation>
    <scope>NUCLEOTIDE SEQUENCE [LARGE SCALE GENOMIC DNA]</scope>
    <source>
        <strain evidence="4 5">So0011-07</strain>
    </source>
</reference>
<dbReference type="InterPro" id="IPR019405">
    <property type="entry name" value="Lactonase_7-beta_prop"/>
</dbReference>
<dbReference type="GO" id="GO:0017057">
    <property type="term" value="F:6-phosphogluconolactonase activity"/>
    <property type="evidence" value="ECO:0007669"/>
    <property type="project" value="TreeGrafter"/>
</dbReference>
<name>A0A150RP18_SORCE</name>
<dbReference type="Gene3D" id="2.130.10.10">
    <property type="entry name" value="YVTN repeat-like/Quinoprotein amine dehydrogenase"/>
    <property type="match status" value="3"/>
</dbReference>
<dbReference type="PANTHER" id="PTHR30344:SF1">
    <property type="entry name" value="6-PHOSPHOGLUCONOLACTONASE"/>
    <property type="match status" value="1"/>
</dbReference>
<dbReference type="Pfam" id="PF10282">
    <property type="entry name" value="Lactonase"/>
    <property type="match status" value="1"/>
</dbReference>
<evidence type="ECO:0000313" key="5">
    <source>
        <dbReference type="Proteomes" id="UP000075635"/>
    </source>
</evidence>
<comment type="similarity">
    <text evidence="1">Belongs to the cycloisomerase 2 family.</text>
</comment>
<evidence type="ECO:0000313" key="4">
    <source>
        <dbReference type="EMBL" id="KYF82012.1"/>
    </source>
</evidence>
<organism evidence="4 5">
    <name type="scientific">Sorangium cellulosum</name>
    <name type="common">Polyangium cellulosum</name>
    <dbReference type="NCBI Taxonomy" id="56"/>
    <lineage>
        <taxon>Bacteria</taxon>
        <taxon>Pseudomonadati</taxon>
        <taxon>Myxococcota</taxon>
        <taxon>Polyangia</taxon>
        <taxon>Polyangiales</taxon>
        <taxon>Polyangiaceae</taxon>
        <taxon>Sorangium</taxon>
    </lineage>
</organism>
<feature type="chain" id="PRO_5007568213" evidence="3">
    <location>
        <begin position="27"/>
        <end position="403"/>
    </location>
</feature>
<dbReference type="GO" id="GO:0006006">
    <property type="term" value="P:glucose metabolic process"/>
    <property type="evidence" value="ECO:0007669"/>
    <property type="project" value="UniProtKB-KW"/>
</dbReference>
<keyword evidence="2" id="KW-0313">Glucose metabolism</keyword>
<evidence type="ECO:0000256" key="1">
    <source>
        <dbReference type="ARBA" id="ARBA00005564"/>
    </source>
</evidence>
<keyword evidence="2" id="KW-0119">Carbohydrate metabolism</keyword>
<keyword evidence="3" id="KW-0732">Signal</keyword>
<comment type="caution">
    <text evidence="4">The sequence shown here is derived from an EMBL/GenBank/DDBJ whole genome shotgun (WGS) entry which is preliminary data.</text>
</comment>
<dbReference type="AlphaFoldDB" id="A0A150RP18"/>
<dbReference type="PANTHER" id="PTHR30344">
    <property type="entry name" value="6-PHOSPHOGLUCONOLACTONASE-RELATED"/>
    <property type="match status" value="1"/>
</dbReference>
<evidence type="ECO:0000256" key="2">
    <source>
        <dbReference type="ARBA" id="ARBA00022526"/>
    </source>
</evidence>
<proteinExistence type="inferred from homology"/>
<accession>A0A150RP18</accession>
<dbReference type="InterPro" id="IPR011048">
    <property type="entry name" value="Haem_d1_sf"/>
</dbReference>